<dbReference type="Proteomes" id="UP001597459">
    <property type="component" value="Unassembled WGS sequence"/>
</dbReference>
<dbReference type="RefSeq" id="WP_176027103.1">
    <property type="nucleotide sequence ID" value="NZ_JBHSJV010000001.1"/>
</dbReference>
<proteinExistence type="predicted"/>
<comment type="caution">
    <text evidence="1">The sequence shown here is derived from an EMBL/GenBank/DDBJ whole genome shotgun (WGS) entry which is preliminary data.</text>
</comment>
<keyword evidence="2" id="KW-1185">Reference proteome</keyword>
<organism evidence="1 2">
    <name type="scientific">Aquimarina hainanensis</name>
    <dbReference type="NCBI Taxonomy" id="1578017"/>
    <lineage>
        <taxon>Bacteria</taxon>
        <taxon>Pseudomonadati</taxon>
        <taxon>Bacteroidota</taxon>
        <taxon>Flavobacteriia</taxon>
        <taxon>Flavobacteriales</taxon>
        <taxon>Flavobacteriaceae</taxon>
        <taxon>Aquimarina</taxon>
    </lineage>
</organism>
<evidence type="ECO:0000313" key="1">
    <source>
        <dbReference type="EMBL" id="MFD2592049.1"/>
    </source>
</evidence>
<name>A0ABW5NAZ3_9FLAO</name>
<evidence type="ECO:0000313" key="2">
    <source>
        <dbReference type="Proteomes" id="UP001597459"/>
    </source>
</evidence>
<protein>
    <submittedName>
        <fullName evidence="1">Uncharacterized protein</fullName>
    </submittedName>
</protein>
<sequence length="69" mass="7553">MVTRIETTQTSSHIPETAVEDPISIMNTEVHAILDGGYIDVPLVQSGSLSQQDIIVVRQLYGNNDPICE</sequence>
<accession>A0ABW5NAZ3</accession>
<gene>
    <name evidence="1" type="ORF">ACFSTE_14515</name>
</gene>
<reference evidence="2" key="1">
    <citation type="journal article" date="2019" name="Int. J. Syst. Evol. Microbiol.">
        <title>The Global Catalogue of Microorganisms (GCM) 10K type strain sequencing project: providing services to taxonomists for standard genome sequencing and annotation.</title>
        <authorList>
            <consortium name="The Broad Institute Genomics Platform"/>
            <consortium name="The Broad Institute Genome Sequencing Center for Infectious Disease"/>
            <person name="Wu L."/>
            <person name="Ma J."/>
        </authorList>
    </citation>
    <scope>NUCLEOTIDE SEQUENCE [LARGE SCALE GENOMIC DNA]</scope>
    <source>
        <strain evidence="2">KCTC 42423</strain>
    </source>
</reference>
<dbReference type="EMBL" id="JBHULX010000030">
    <property type="protein sequence ID" value="MFD2592049.1"/>
    <property type="molecule type" value="Genomic_DNA"/>
</dbReference>